<evidence type="ECO:0000313" key="2">
    <source>
        <dbReference type="EMBL" id="GBP21778.1"/>
    </source>
</evidence>
<reference evidence="2 3" key="1">
    <citation type="journal article" date="2019" name="Commun. Biol.">
        <title>The bagworm genome reveals a unique fibroin gene that provides high tensile strength.</title>
        <authorList>
            <person name="Kono N."/>
            <person name="Nakamura H."/>
            <person name="Ohtoshi R."/>
            <person name="Tomita M."/>
            <person name="Numata K."/>
            <person name="Arakawa K."/>
        </authorList>
    </citation>
    <scope>NUCLEOTIDE SEQUENCE [LARGE SCALE GENOMIC DNA]</scope>
</reference>
<protein>
    <submittedName>
        <fullName evidence="2">Uncharacterized protein</fullName>
    </submittedName>
</protein>
<feature type="compositionally biased region" description="Polar residues" evidence="1">
    <location>
        <begin position="1"/>
        <end position="12"/>
    </location>
</feature>
<evidence type="ECO:0000313" key="3">
    <source>
        <dbReference type="Proteomes" id="UP000299102"/>
    </source>
</evidence>
<feature type="region of interest" description="Disordered" evidence="1">
    <location>
        <begin position="1"/>
        <end position="24"/>
    </location>
</feature>
<dbReference type="Proteomes" id="UP000299102">
    <property type="component" value="Unassembled WGS sequence"/>
</dbReference>
<dbReference type="AlphaFoldDB" id="A0A4C1U671"/>
<dbReference type="EMBL" id="BGZK01000132">
    <property type="protein sequence ID" value="GBP21778.1"/>
    <property type="molecule type" value="Genomic_DNA"/>
</dbReference>
<name>A0A4C1U671_EUMVA</name>
<accession>A0A4C1U671</accession>
<organism evidence="2 3">
    <name type="scientific">Eumeta variegata</name>
    <name type="common">Bagworm moth</name>
    <name type="synonym">Eumeta japonica</name>
    <dbReference type="NCBI Taxonomy" id="151549"/>
    <lineage>
        <taxon>Eukaryota</taxon>
        <taxon>Metazoa</taxon>
        <taxon>Ecdysozoa</taxon>
        <taxon>Arthropoda</taxon>
        <taxon>Hexapoda</taxon>
        <taxon>Insecta</taxon>
        <taxon>Pterygota</taxon>
        <taxon>Neoptera</taxon>
        <taxon>Endopterygota</taxon>
        <taxon>Lepidoptera</taxon>
        <taxon>Glossata</taxon>
        <taxon>Ditrysia</taxon>
        <taxon>Tineoidea</taxon>
        <taxon>Psychidae</taxon>
        <taxon>Oiketicinae</taxon>
        <taxon>Eumeta</taxon>
    </lineage>
</organism>
<dbReference type="OrthoDB" id="10541473at2759"/>
<gene>
    <name evidence="2" type="ORF">EVAR_10957_1</name>
</gene>
<comment type="caution">
    <text evidence="2">The sequence shown here is derived from an EMBL/GenBank/DDBJ whole genome shotgun (WGS) entry which is preliminary data.</text>
</comment>
<proteinExistence type="predicted"/>
<evidence type="ECO:0000256" key="1">
    <source>
        <dbReference type="SAM" id="MobiDB-lite"/>
    </source>
</evidence>
<keyword evidence="3" id="KW-1185">Reference proteome</keyword>
<sequence>MLTTEAVNFQSIEESRTSDHTMKGSDIYVTDPCTNSQTNVHVQTIEIPTLKPTLEDNSITMTEFDLLERDGIALEDDYYLALANNETKNQRLMDR</sequence>
<feature type="compositionally biased region" description="Basic and acidic residues" evidence="1">
    <location>
        <begin position="13"/>
        <end position="23"/>
    </location>
</feature>